<dbReference type="Gene3D" id="1.10.3470.10">
    <property type="entry name" value="ABC transporter involved in vitamin B12 uptake, BtuC"/>
    <property type="match status" value="1"/>
</dbReference>
<sequence>MNDLLIILTASFVAISCSLLGCFLVLRKMTMVADAISHAVLPGIVIAFLLSGSRDSMVMLAGAAAFGILTTFLIELFHLKGGLQSDASIGVTFTWLFALGVILISVFAGQVDLDQDCVLYGEIAYVPIDLWITKSGTIMGPRALWISAIVMLLIIAFILLAYKELYLTTFDPAFAAAIGISTTLWHYLLMSMVSLVSVASFESVGAILVVALIVTPPATAYLLTRELKKMLILSVIIGVITSVGGFYLAYALDGSIAGAMATVGGILFGLAFLFSPTDGYISRFRRKTNKAAMINALQE</sequence>
<feature type="transmembrane region" description="Helical" evidence="9">
    <location>
        <begin position="143"/>
        <end position="162"/>
    </location>
</feature>
<dbReference type="PANTHER" id="PTHR30477:SF8">
    <property type="entry name" value="METAL TRANSPORT SYSTEM MEMBRANE PROTEIN CT_070-RELATED"/>
    <property type="match status" value="1"/>
</dbReference>
<keyword evidence="3 8" id="KW-0813">Transport</keyword>
<evidence type="ECO:0000256" key="7">
    <source>
        <dbReference type="ARBA" id="ARBA00023136"/>
    </source>
</evidence>
<feature type="transmembrane region" description="Helical" evidence="9">
    <location>
        <begin position="6"/>
        <end position="26"/>
    </location>
</feature>
<feature type="transmembrane region" description="Helical" evidence="9">
    <location>
        <begin position="204"/>
        <end position="223"/>
    </location>
</feature>
<keyword evidence="7 9" id="KW-0472">Membrane</keyword>
<feature type="transmembrane region" description="Helical" evidence="9">
    <location>
        <begin position="230"/>
        <end position="250"/>
    </location>
</feature>
<reference evidence="10 11" key="1">
    <citation type="submission" date="2021-12" db="EMBL/GenBank/DDBJ databases">
        <title>Genome sequencing of bacteria with rrn-lacking chromosome and rrn-plasmid.</title>
        <authorList>
            <person name="Anda M."/>
            <person name="Iwasaki W."/>
        </authorList>
    </citation>
    <scope>NUCLEOTIDE SEQUENCE [LARGE SCALE GENOMIC DNA]</scope>
    <source>
        <strain evidence="10 11">NBRC 15940</strain>
    </source>
</reference>
<protein>
    <submittedName>
        <fullName evidence="10">Manganese transport system membrane protein MntD</fullName>
    </submittedName>
</protein>
<name>A0AAN4VWA5_9BACT</name>
<feature type="transmembrane region" description="Helical" evidence="9">
    <location>
        <begin position="256"/>
        <end position="277"/>
    </location>
</feature>
<gene>
    <name evidence="10" type="primary">mntD</name>
    <name evidence="10" type="ORF">PEDI_17130</name>
</gene>
<keyword evidence="5 8" id="KW-0812">Transmembrane</keyword>
<evidence type="ECO:0000256" key="8">
    <source>
        <dbReference type="RuleBase" id="RU003943"/>
    </source>
</evidence>
<dbReference type="Proteomes" id="UP001310022">
    <property type="component" value="Unassembled WGS sequence"/>
</dbReference>
<dbReference type="CDD" id="cd06550">
    <property type="entry name" value="TM_ABC_iron-siderophores_like"/>
    <property type="match status" value="1"/>
</dbReference>
<evidence type="ECO:0000256" key="9">
    <source>
        <dbReference type="SAM" id="Phobius"/>
    </source>
</evidence>
<dbReference type="AlphaFoldDB" id="A0AAN4VWA5"/>
<keyword evidence="11" id="KW-1185">Reference proteome</keyword>
<dbReference type="Pfam" id="PF00950">
    <property type="entry name" value="ABC-3"/>
    <property type="match status" value="1"/>
</dbReference>
<feature type="transmembrane region" description="Helical" evidence="9">
    <location>
        <begin position="174"/>
        <end position="198"/>
    </location>
</feature>
<dbReference type="EMBL" id="BQKE01000001">
    <property type="protein sequence ID" value="GJM61161.1"/>
    <property type="molecule type" value="Genomic_DNA"/>
</dbReference>
<keyword evidence="6 9" id="KW-1133">Transmembrane helix</keyword>
<feature type="transmembrane region" description="Helical" evidence="9">
    <location>
        <begin position="33"/>
        <end position="51"/>
    </location>
</feature>
<evidence type="ECO:0000256" key="3">
    <source>
        <dbReference type="ARBA" id="ARBA00022448"/>
    </source>
</evidence>
<dbReference type="RefSeq" id="WP_060686482.1">
    <property type="nucleotide sequence ID" value="NZ_BQKE01000001.1"/>
</dbReference>
<dbReference type="GO" id="GO:0043190">
    <property type="term" value="C:ATP-binding cassette (ABC) transporter complex"/>
    <property type="evidence" value="ECO:0007669"/>
    <property type="project" value="InterPro"/>
</dbReference>
<comment type="subcellular location">
    <subcellularLocation>
        <location evidence="1 8">Cell membrane</location>
        <topology evidence="1 8">Multi-pass membrane protein</topology>
    </subcellularLocation>
</comment>
<evidence type="ECO:0000256" key="1">
    <source>
        <dbReference type="ARBA" id="ARBA00004651"/>
    </source>
</evidence>
<evidence type="ECO:0000313" key="10">
    <source>
        <dbReference type="EMBL" id="GJM61161.1"/>
    </source>
</evidence>
<evidence type="ECO:0000256" key="5">
    <source>
        <dbReference type="ARBA" id="ARBA00022692"/>
    </source>
</evidence>
<dbReference type="SUPFAM" id="SSF81345">
    <property type="entry name" value="ABC transporter involved in vitamin B12 uptake, BtuC"/>
    <property type="match status" value="1"/>
</dbReference>
<comment type="similarity">
    <text evidence="2 8">Belongs to the ABC-3 integral membrane protein family.</text>
</comment>
<feature type="transmembrane region" description="Helical" evidence="9">
    <location>
        <begin position="89"/>
        <end position="109"/>
    </location>
</feature>
<dbReference type="InterPro" id="IPR037294">
    <property type="entry name" value="ABC_BtuC-like"/>
</dbReference>
<keyword evidence="4" id="KW-1003">Cell membrane</keyword>
<evidence type="ECO:0000256" key="4">
    <source>
        <dbReference type="ARBA" id="ARBA00022475"/>
    </source>
</evidence>
<organism evidence="10 11">
    <name type="scientific">Persicobacter diffluens</name>
    <dbReference type="NCBI Taxonomy" id="981"/>
    <lineage>
        <taxon>Bacteria</taxon>
        <taxon>Pseudomonadati</taxon>
        <taxon>Bacteroidota</taxon>
        <taxon>Cytophagia</taxon>
        <taxon>Cytophagales</taxon>
        <taxon>Persicobacteraceae</taxon>
        <taxon>Persicobacter</taxon>
    </lineage>
</organism>
<accession>A0AAN4VWA5</accession>
<comment type="caution">
    <text evidence="10">The sequence shown here is derived from an EMBL/GenBank/DDBJ whole genome shotgun (WGS) entry which is preliminary data.</text>
</comment>
<dbReference type="InterPro" id="IPR001626">
    <property type="entry name" value="ABC_TroCD"/>
</dbReference>
<feature type="transmembrane region" description="Helical" evidence="9">
    <location>
        <begin position="57"/>
        <end position="77"/>
    </location>
</feature>
<dbReference type="GO" id="GO:0055085">
    <property type="term" value="P:transmembrane transport"/>
    <property type="evidence" value="ECO:0007669"/>
    <property type="project" value="InterPro"/>
</dbReference>
<dbReference type="PANTHER" id="PTHR30477">
    <property type="entry name" value="ABC-TRANSPORTER METAL-BINDING PROTEIN"/>
    <property type="match status" value="1"/>
</dbReference>
<evidence type="ECO:0000313" key="11">
    <source>
        <dbReference type="Proteomes" id="UP001310022"/>
    </source>
</evidence>
<evidence type="ECO:0000256" key="6">
    <source>
        <dbReference type="ARBA" id="ARBA00022989"/>
    </source>
</evidence>
<evidence type="ECO:0000256" key="2">
    <source>
        <dbReference type="ARBA" id="ARBA00008034"/>
    </source>
</evidence>
<proteinExistence type="inferred from homology"/>
<dbReference type="GO" id="GO:0010043">
    <property type="term" value="P:response to zinc ion"/>
    <property type="evidence" value="ECO:0007669"/>
    <property type="project" value="TreeGrafter"/>
</dbReference>